<dbReference type="EMBL" id="DXHV01000075">
    <property type="protein sequence ID" value="HIW01241.1"/>
    <property type="molecule type" value="Genomic_DNA"/>
</dbReference>
<reference evidence="2" key="2">
    <citation type="submission" date="2021-04" db="EMBL/GenBank/DDBJ databases">
        <authorList>
            <person name="Gilroy R."/>
        </authorList>
    </citation>
    <scope>NUCLEOTIDE SEQUENCE</scope>
    <source>
        <strain evidence="2">ChiHecec2B26-446</strain>
    </source>
</reference>
<reference evidence="2" key="1">
    <citation type="journal article" date="2021" name="PeerJ">
        <title>Extensive microbial diversity within the chicken gut microbiome revealed by metagenomics and culture.</title>
        <authorList>
            <person name="Gilroy R."/>
            <person name="Ravi A."/>
            <person name="Getino M."/>
            <person name="Pursley I."/>
            <person name="Horton D.L."/>
            <person name="Alikhan N.F."/>
            <person name="Baker D."/>
            <person name="Gharbi K."/>
            <person name="Hall N."/>
            <person name="Watson M."/>
            <person name="Adriaenssens E.M."/>
            <person name="Foster-Nyarko E."/>
            <person name="Jarju S."/>
            <person name="Secka A."/>
            <person name="Antonio M."/>
            <person name="Oren A."/>
            <person name="Chaudhuri R.R."/>
            <person name="La Ragione R."/>
            <person name="Hildebrand F."/>
            <person name="Pallen M.J."/>
        </authorList>
    </citation>
    <scope>NUCLEOTIDE SEQUENCE</scope>
    <source>
        <strain evidence="2">ChiHecec2B26-446</strain>
    </source>
</reference>
<sequence length="1066" mass="120426">MNFPEYKPIVNLIPGGCLQFLDFAFDIESVRRESRYFFEDTIPQEQQQGYPHYLRCLVNQDDEWIDARDARGTIPFLPGQPAPQSFMEDYTISLAESLECFSGQWLPMPFLRKTGQTWPDGGSRVEKGPSNWARGMFLPLEDEPGRWHLCVAFDTKVEDKPQDTDGRYFALSRDDLNAASEFLLAWHVRDNSWFVNEQWVDEWLHNLYTAWEQRDGTTYQDDFGKQYCLKHIACYMAWLDAARRAMGDICVKVSDSNRSDAIDVDFILDIGNSRTTGMLVETSSAKKTDLSDGYLLELRDLSNPNFIYTDPFQTRVEFVDVSFGSDMLSRRSGRRTPAFAWPSCVRVGPEAVRLSTYATCAEGNTGMSSPKRYLWDERRWTQSWRYNTQKLSEPMVTRGLFPRQLNEEGTPLVCFKDNQLRRFLSTPALRAQKGSPLFGSYFTRSSLMMFMAAEIVAQALVTINSPARRDSRPFPDKPRHLRRIIFTVPTAMPVAARHIFERWVTLAVRLIWNGLGWLADENSKPEFNFHYQKQPEIICEWDEASCSQLVLLYNDIMVKYLGNASQYFALYGKMRQVRGSDTMRPTVRIASIDIGGGTTDLSITTHVLTSEPSESARITPHMEFRDGFNLAGDEVLREVVRSHVIPAIEKGLAKDVPTPHNVILELFGRYGRSKGNKTEEQRVRQGQFVRQVAVPAALGILQACEQMDRDDTQVYSCRLGDFFERPAEEQPRGKGAKGAGKTSGTDADKASQAPDATGGSREAEGTTTPFTPKKRAPMPQKRVLDYAQTVIRSCGSQHDVDLDSIVLTFSLDSISECIRRTLGDTLSSLCEMVHLFDADLLLLTGRPSSWKGVIQTVLAKTPLPPSRIIPMRSYHVGNWYPSADLFGCIEDPKTTVVVGAILCSLSCGYLEGINFDSSRMRMTSTARYVGELNLQGQLEAAKVWFVVNEDGSVEPEERTITYHSPITVGYRQLNVERWPASAYYKLDFQDKSGHGPYTVRVSLTRNDRQRQASSDEPVQAEGTINVQEVTGPDGRTINPRLMAANLQTLPSIDGYWLDSGIILTES</sequence>
<name>A0A9D1PY73_9BACT</name>
<evidence type="ECO:0000313" key="3">
    <source>
        <dbReference type="Proteomes" id="UP000886752"/>
    </source>
</evidence>
<dbReference type="Proteomes" id="UP000886752">
    <property type="component" value="Unassembled WGS sequence"/>
</dbReference>
<evidence type="ECO:0000313" key="2">
    <source>
        <dbReference type="EMBL" id="HIW01241.1"/>
    </source>
</evidence>
<dbReference type="Pfam" id="PF07520">
    <property type="entry name" value="SrfB"/>
    <property type="match status" value="1"/>
</dbReference>
<feature type="region of interest" description="Disordered" evidence="1">
    <location>
        <begin position="726"/>
        <end position="779"/>
    </location>
</feature>
<evidence type="ECO:0000256" key="1">
    <source>
        <dbReference type="SAM" id="MobiDB-lite"/>
    </source>
</evidence>
<gene>
    <name evidence="2" type="ORF">H9894_08655</name>
</gene>
<protein>
    <submittedName>
        <fullName evidence="2">Virulence factor SrfB</fullName>
    </submittedName>
</protein>
<organism evidence="2 3">
    <name type="scientific">Candidatus Desulfovibrio intestinipullorum</name>
    <dbReference type="NCBI Taxonomy" id="2838536"/>
    <lineage>
        <taxon>Bacteria</taxon>
        <taxon>Pseudomonadati</taxon>
        <taxon>Thermodesulfobacteriota</taxon>
        <taxon>Desulfovibrionia</taxon>
        <taxon>Desulfovibrionales</taxon>
        <taxon>Desulfovibrionaceae</taxon>
        <taxon>Desulfovibrio</taxon>
    </lineage>
</organism>
<dbReference type="InterPro" id="IPR009216">
    <property type="entry name" value="Virulence_factor_SrfB"/>
</dbReference>
<comment type="caution">
    <text evidence="2">The sequence shown here is derived from an EMBL/GenBank/DDBJ whole genome shotgun (WGS) entry which is preliminary data.</text>
</comment>
<accession>A0A9D1PY73</accession>
<dbReference type="AlphaFoldDB" id="A0A9D1PY73"/>
<proteinExistence type="predicted"/>